<evidence type="ECO:0000313" key="1">
    <source>
        <dbReference type="EMBL" id="PRX67682.1"/>
    </source>
</evidence>
<protein>
    <submittedName>
        <fullName evidence="1">Uncharacterized protein</fullName>
    </submittedName>
</protein>
<proteinExistence type="predicted"/>
<comment type="caution">
    <text evidence="1">The sequence shown here is derived from an EMBL/GenBank/DDBJ whole genome shotgun (WGS) entry which is preliminary data.</text>
</comment>
<name>A0A2T0N5T8_9ACTN</name>
<gene>
    <name evidence="1" type="ORF">B0I32_104439</name>
</gene>
<keyword evidence="2" id="KW-1185">Reference proteome</keyword>
<organism evidence="1 2">
    <name type="scientific">Nonomuraea fuscirosea</name>
    <dbReference type="NCBI Taxonomy" id="1291556"/>
    <lineage>
        <taxon>Bacteria</taxon>
        <taxon>Bacillati</taxon>
        <taxon>Actinomycetota</taxon>
        <taxon>Actinomycetes</taxon>
        <taxon>Streptosporangiales</taxon>
        <taxon>Streptosporangiaceae</taxon>
        <taxon>Nonomuraea</taxon>
    </lineage>
</organism>
<dbReference type="EMBL" id="PVNG01000004">
    <property type="protein sequence ID" value="PRX67682.1"/>
    <property type="molecule type" value="Genomic_DNA"/>
</dbReference>
<dbReference type="AlphaFoldDB" id="A0A2T0N5T8"/>
<dbReference type="RefSeq" id="WP_106237969.1">
    <property type="nucleotide sequence ID" value="NZ_PVNG01000004.1"/>
</dbReference>
<dbReference type="OrthoDB" id="5197854at2"/>
<reference evidence="1 2" key="1">
    <citation type="submission" date="2018-03" db="EMBL/GenBank/DDBJ databases">
        <title>Genomic Encyclopedia of Type Strains, Phase III (KMG-III): the genomes of soil and plant-associated and newly described type strains.</title>
        <authorList>
            <person name="Whitman W."/>
        </authorList>
    </citation>
    <scope>NUCLEOTIDE SEQUENCE [LARGE SCALE GENOMIC DNA]</scope>
    <source>
        <strain evidence="1 2">CGMCC 4.7104</strain>
    </source>
</reference>
<accession>A0A2T0N5T8</accession>
<dbReference type="Proteomes" id="UP000238312">
    <property type="component" value="Unassembled WGS sequence"/>
</dbReference>
<sequence>MAFTRSTGRRPVVVLGAAAVLGTVVTLLTGGSAAAGASTSTSTTAGASTSTSVAVALAVACSDGSIPRDYYFDSSYNNPNACLKCQAAGAVLEATGNWRAFCKRRYNPAGTLTRVDLYRFCLVCRSPEAVRADRP</sequence>
<evidence type="ECO:0000313" key="2">
    <source>
        <dbReference type="Proteomes" id="UP000238312"/>
    </source>
</evidence>